<organism evidence="1">
    <name type="scientific">Xanthomonas arboricola pv. corylina</name>
    <dbReference type="NCBI Taxonomy" id="487821"/>
    <lineage>
        <taxon>Bacteria</taxon>
        <taxon>Pseudomonadati</taxon>
        <taxon>Pseudomonadota</taxon>
        <taxon>Gammaproteobacteria</taxon>
        <taxon>Lysobacterales</taxon>
        <taxon>Lysobacteraceae</taxon>
        <taxon>Xanthomonas</taxon>
    </lineage>
</organism>
<dbReference type="EMBL" id="HG992341">
    <property type="protein sequence ID" value="CAE6770610.1"/>
    <property type="molecule type" value="Genomic_DNA"/>
</dbReference>
<evidence type="ECO:0000313" key="2">
    <source>
        <dbReference type="EMBL" id="CAE6800219.1"/>
    </source>
</evidence>
<dbReference type="EMBL" id="HG992341">
    <property type="protein sequence ID" value="CAE6770627.1"/>
    <property type="molecule type" value="Genomic_DNA"/>
</dbReference>
<sequence>MIDLSEVSYIKRIVVGSDNPAKMQTAEQVEAAQHLLNRCLSEAPRGTILGIEKSFTIVQLGEHQVVLQWLCYHVGFKRKPIWLTES</sequence>
<evidence type="ECO:0000313" key="1">
    <source>
        <dbReference type="EMBL" id="CAE6770610.1"/>
    </source>
</evidence>
<dbReference type="Proteomes" id="UP000835243">
    <property type="component" value="Chromosome"/>
</dbReference>
<dbReference type="Proteomes" id="UP000835287">
    <property type="component" value="Chromosome"/>
</dbReference>
<name>A0A2S7C6B2_9XANT</name>
<gene>
    <name evidence="1" type="ORF">CFBP1159_21550</name>
    <name evidence="2" type="ORF">XAC301_28660</name>
</gene>
<proteinExistence type="predicted"/>
<evidence type="ECO:0000313" key="4">
    <source>
        <dbReference type="Proteomes" id="UP000835287"/>
    </source>
</evidence>
<protein>
    <submittedName>
        <fullName evidence="1">Uncharacterized protein</fullName>
    </submittedName>
</protein>
<dbReference type="AlphaFoldDB" id="A0A2S7C6B2"/>
<dbReference type="RefSeq" id="WP_016904187.1">
    <property type="nucleotide sequence ID" value="NZ_CP062164.1"/>
</dbReference>
<reference evidence="3 4" key="1">
    <citation type="submission" date="2021-02" db="EMBL/GenBank/DDBJ databases">
        <authorList>
            <person name="Pothier F. J."/>
        </authorList>
    </citation>
    <scope>NUCLEOTIDE SEQUENCE</scope>
    <source>
        <strain evidence="2 4">301</strain>
        <strain evidence="1 3">CFBP 1159</strain>
    </source>
</reference>
<evidence type="ECO:0000313" key="3">
    <source>
        <dbReference type="Proteomes" id="UP000835243"/>
    </source>
</evidence>
<dbReference type="GeneID" id="57957369"/>
<dbReference type="EMBL" id="HG992338">
    <property type="protein sequence ID" value="CAE6800219.1"/>
    <property type="molecule type" value="Genomic_DNA"/>
</dbReference>
<accession>A0A2S7C6B2</accession>
<dbReference type="EMBL" id="HG992338">
    <property type="protein sequence ID" value="CAE6800237.1"/>
    <property type="molecule type" value="Genomic_DNA"/>
</dbReference>
<keyword evidence="4" id="KW-1185">Reference proteome</keyword>